<dbReference type="EMBL" id="CP021015">
    <property type="protein sequence ID" value="ATS83858.1"/>
    <property type="molecule type" value="Genomic_DNA"/>
</dbReference>
<protein>
    <submittedName>
        <fullName evidence="4">Uncharacterized protein</fullName>
    </submittedName>
</protein>
<evidence type="ECO:0000256" key="2">
    <source>
        <dbReference type="SAM" id="Phobius"/>
    </source>
</evidence>
<reference evidence="4 5" key="1">
    <citation type="journal article" date="2017" name="BMC Genomics">
        <title>Xanthomonas adaptation to common bean is associated with horizontal transfers of genes encoding TAL effectors.</title>
        <authorList>
            <person name="Ruh M."/>
            <person name="Briand M."/>
            <person name="Bonneau S."/>
            <person name="Jacques M.A."/>
            <person name="Chen N.W.G."/>
        </authorList>
    </citation>
    <scope>NUCLEOTIDE SEQUENCE [LARGE SCALE GENOMIC DNA]</scope>
    <source>
        <strain evidence="4">CFBP6167</strain>
        <strain evidence="3 5">CFBP6991</strain>
    </source>
</reference>
<evidence type="ECO:0000313" key="3">
    <source>
        <dbReference type="EMBL" id="ATS83858.1"/>
    </source>
</evidence>
<dbReference type="AlphaFoldDB" id="A0A808FGI4"/>
<feature type="region of interest" description="Disordered" evidence="1">
    <location>
        <begin position="46"/>
        <end position="65"/>
    </location>
</feature>
<keyword evidence="2" id="KW-1133">Transmembrane helix</keyword>
<gene>
    <name evidence="4" type="ORF">XcfCFBP6167P_11950</name>
    <name evidence="3" type="ORF">XcfCFBP6991P_07685</name>
</gene>
<keyword evidence="2" id="KW-0472">Membrane</keyword>
<dbReference type="Proteomes" id="UP000230560">
    <property type="component" value="Chromosome"/>
</dbReference>
<feature type="transmembrane region" description="Helical" evidence="2">
    <location>
        <begin position="20"/>
        <end position="37"/>
    </location>
</feature>
<keyword evidence="2" id="KW-0812">Transmembrane</keyword>
<organism evidence="4">
    <name type="scientific">Xanthomonas citri pv. phaseoli var. fuscans</name>
    <dbReference type="NCBI Taxonomy" id="473423"/>
    <lineage>
        <taxon>Bacteria</taxon>
        <taxon>Pseudomonadati</taxon>
        <taxon>Pseudomonadota</taxon>
        <taxon>Gammaproteobacteria</taxon>
        <taxon>Lysobacterales</taxon>
        <taxon>Lysobacteraceae</taxon>
        <taxon>Xanthomonas</taxon>
    </lineage>
</organism>
<name>A0A808FGI4_XANCI</name>
<proteinExistence type="predicted"/>
<evidence type="ECO:0000313" key="5">
    <source>
        <dbReference type="Proteomes" id="UP000230560"/>
    </source>
</evidence>
<sequence length="79" mass="8868">MVQSTPSAQCPVAACGKVQLLHAFVAAIAGQIVIWPTRQKRAEHLGRGRRVRDGRLRRAGRQADRQRKHRAAQCVCRWA</sequence>
<evidence type="ECO:0000256" key="1">
    <source>
        <dbReference type="SAM" id="MobiDB-lite"/>
    </source>
</evidence>
<accession>A0A808FGI4</accession>
<evidence type="ECO:0000313" key="4">
    <source>
        <dbReference type="EMBL" id="ATS88918.1"/>
    </source>
</evidence>
<dbReference type="EMBL" id="CP021018">
    <property type="protein sequence ID" value="ATS88918.1"/>
    <property type="molecule type" value="Genomic_DNA"/>
</dbReference>